<gene>
    <name evidence="4" type="ORF">IX84_04950</name>
</gene>
<organism evidence="4 5">
    <name type="scientific">Phaeodactylibacter xiamenensis</name>
    <dbReference type="NCBI Taxonomy" id="1524460"/>
    <lineage>
        <taxon>Bacteria</taxon>
        <taxon>Pseudomonadati</taxon>
        <taxon>Bacteroidota</taxon>
        <taxon>Saprospiria</taxon>
        <taxon>Saprospirales</taxon>
        <taxon>Haliscomenobacteraceae</taxon>
        <taxon>Phaeodactylibacter</taxon>
    </lineage>
</organism>
<dbReference type="Gene3D" id="1.10.3290.10">
    <property type="entry name" value="Fido-like domain"/>
    <property type="match status" value="1"/>
</dbReference>
<evidence type="ECO:0000256" key="2">
    <source>
        <dbReference type="PIRSR" id="PIRSR640198-2"/>
    </source>
</evidence>
<evidence type="ECO:0000313" key="4">
    <source>
        <dbReference type="EMBL" id="KGE89119.1"/>
    </source>
</evidence>
<dbReference type="RefSeq" id="WP_044216953.1">
    <property type="nucleotide sequence ID" value="NZ_JBKAGJ010000001.1"/>
</dbReference>
<feature type="active site" evidence="1">
    <location>
        <position position="349"/>
    </location>
</feature>
<evidence type="ECO:0000256" key="1">
    <source>
        <dbReference type="PIRSR" id="PIRSR640198-1"/>
    </source>
</evidence>
<dbReference type="PANTHER" id="PTHR13504">
    <property type="entry name" value="FIDO DOMAIN-CONTAINING PROTEIN DDB_G0283145"/>
    <property type="match status" value="1"/>
</dbReference>
<dbReference type="OrthoDB" id="9814400at2"/>
<dbReference type="PANTHER" id="PTHR13504:SF38">
    <property type="entry name" value="FIDO DOMAIN-CONTAINING PROTEIN"/>
    <property type="match status" value="1"/>
</dbReference>
<dbReference type="EMBL" id="JPOS01000012">
    <property type="protein sequence ID" value="KGE89119.1"/>
    <property type="molecule type" value="Genomic_DNA"/>
</dbReference>
<sequence>MSAYFSTAAPDFKALALPGKVSVVGYAAIIHRLGLPVPMPRQITVVNTSRRKTRMGTYDLLHFPKVYNPESSTVGTEIEALYLHLVFALKYEGVNLLVFRMLCRHYSEEELCKLIHIEPTGQYSRRIWFFLEWVSGKPLPDVPDLSISKKGYVDALDTKLQYGISGKKSERHRVLNNLPGTPDFCPLVSRTEALEKFRAAGLDRQTDQYLEGVRESLLQRASAFLMLKDSKASFNIEGESPKSRRAALWGDVIGKAGSNPLSHEELQQLQRMVIENPKFVRFGYRTKGGFVGEHNRVTGTPIPEHISAKPEDLNRLMEGLLHTADQLIGSDVDAVAAAAIIAFGFVFIHPFEDGNGRIHRYLVHHVLAGMHFAKRGVVFPVSAAILKDINGYRKVLQAYSQPLLAFIDWEETSDHNVAILNETADYYRFFDATPQAEFLYECVQKTIQEIIPEEINYLQRYEAFKTFINQHFDMPDKMLNLMLRFLHQYDGRLSKRAREKEFQALSDQEVQLIMSTYKEIFTS</sequence>
<evidence type="ECO:0000313" key="5">
    <source>
        <dbReference type="Proteomes" id="UP000029736"/>
    </source>
</evidence>
<dbReference type="SUPFAM" id="SSF140931">
    <property type="entry name" value="Fic-like"/>
    <property type="match status" value="1"/>
</dbReference>
<dbReference type="Pfam" id="PF02661">
    <property type="entry name" value="Fic"/>
    <property type="match status" value="1"/>
</dbReference>
<reference evidence="4 5" key="1">
    <citation type="journal article" date="2014" name="Int. J. Syst. Evol. Microbiol.">
        <title>Phaeodactylibacter xiamenensis gen. nov., sp. nov., a member of the family Saprospiraceae isolated from the marine alga Phaeodactylum tricornutum.</title>
        <authorList>
            <person name="Chen Z.Jr."/>
            <person name="Lei X."/>
            <person name="Lai Q."/>
            <person name="Li Y."/>
            <person name="Zhang B."/>
            <person name="Zhang J."/>
            <person name="Zhang H."/>
            <person name="Yang L."/>
            <person name="Zheng W."/>
            <person name="Tian Y."/>
            <person name="Yu Z."/>
            <person name="Xu H.Jr."/>
            <person name="Zheng T."/>
        </authorList>
    </citation>
    <scope>NUCLEOTIDE SEQUENCE [LARGE SCALE GENOMIC DNA]</scope>
    <source>
        <strain evidence="4 5">KD52</strain>
    </source>
</reference>
<dbReference type="InterPro" id="IPR040198">
    <property type="entry name" value="Fido_containing"/>
</dbReference>
<protein>
    <submittedName>
        <fullName evidence="4">Cell filamentation protein Fic</fullName>
    </submittedName>
</protein>
<dbReference type="InterPro" id="IPR036597">
    <property type="entry name" value="Fido-like_dom_sf"/>
</dbReference>
<dbReference type="PROSITE" id="PS51459">
    <property type="entry name" value="FIDO"/>
    <property type="match status" value="1"/>
</dbReference>
<dbReference type="AlphaFoldDB" id="A0A098S977"/>
<dbReference type="GO" id="GO:0005524">
    <property type="term" value="F:ATP binding"/>
    <property type="evidence" value="ECO:0007669"/>
    <property type="project" value="UniProtKB-KW"/>
</dbReference>
<accession>A0A098S977</accession>
<dbReference type="InterPro" id="IPR003812">
    <property type="entry name" value="Fido"/>
</dbReference>
<comment type="caution">
    <text evidence="4">The sequence shown here is derived from an EMBL/GenBank/DDBJ whole genome shotgun (WGS) entry which is preliminary data.</text>
</comment>
<proteinExistence type="predicted"/>
<dbReference type="Proteomes" id="UP000029736">
    <property type="component" value="Unassembled WGS sequence"/>
</dbReference>
<name>A0A098S977_9BACT</name>
<feature type="binding site" evidence="2">
    <location>
        <begin position="353"/>
        <end position="360"/>
    </location>
    <ligand>
        <name>ATP</name>
        <dbReference type="ChEBI" id="CHEBI:30616"/>
    </ligand>
</feature>
<feature type="domain" description="Fido" evidence="3">
    <location>
        <begin position="261"/>
        <end position="412"/>
    </location>
</feature>
<keyword evidence="5" id="KW-1185">Reference proteome</keyword>
<evidence type="ECO:0000259" key="3">
    <source>
        <dbReference type="PROSITE" id="PS51459"/>
    </source>
</evidence>
<keyword evidence="2" id="KW-0547">Nucleotide-binding</keyword>
<dbReference type="STRING" id="1524460.IX84_04950"/>
<keyword evidence="2" id="KW-0067">ATP-binding</keyword>